<dbReference type="SUPFAM" id="SSF49899">
    <property type="entry name" value="Concanavalin A-like lectins/glucanases"/>
    <property type="match status" value="1"/>
</dbReference>
<evidence type="ECO:0000313" key="2">
    <source>
        <dbReference type="Proteomes" id="UP001519460"/>
    </source>
</evidence>
<feature type="non-terminal residue" evidence="1">
    <location>
        <position position="116"/>
    </location>
</feature>
<dbReference type="Proteomes" id="UP001519460">
    <property type="component" value="Unassembled WGS sequence"/>
</dbReference>
<gene>
    <name evidence="1" type="ORF">BaRGS_00019154</name>
</gene>
<accession>A0ABD0KRY7</accession>
<comment type="caution">
    <text evidence="1">The sequence shown here is derived from an EMBL/GenBank/DDBJ whole genome shotgun (WGS) entry which is preliminary data.</text>
</comment>
<keyword evidence="2" id="KW-1185">Reference proteome</keyword>
<sequence length="116" mass="12732">MDICSPKYALVDNSDCDKEATFGVALLRTSHRHGTIHGGFRLKNGMAFTASSGDLDLSDWHDVVLLKQGPRAELWVDNKVHPIEGEGTYADIDRVDCAMTIGMGTGLQNFMGYIDE</sequence>
<protein>
    <submittedName>
        <fullName evidence="1">Uncharacterized protein</fullName>
    </submittedName>
</protein>
<reference evidence="1 2" key="1">
    <citation type="journal article" date="2023" name="Sci. Data">
        <title>Genome assembly of the Korean intertidal mud-creeper Batillaria attramentaria.</title>
        <authorList>
            <person name="Patra A.K."/>
            <person name="Ho P.T."/>
            <person name="Jun S."/>
            <person name="Lee S.J."/>
            <person name="Kim Y."/>
            <person name="Won Y.J."/>
        </authorList>
    </citation>
    <scope>NUCLEOTIDE SEQUENCE [LARGE SCALE GENOMIC DNA]</scope>
    <source>
        <strain evidence="1">Wonlab-2016</strain>
    </source>
</reference>
<evidence type="ECO:0000313" key="1">
    <source>
        <dbReference type="EMBL" id="KAK7489520.1"/>
    </source>
</evidence>
<dbReference type="InterPro" id="IPR013320">
    <property type="entry name" value="ConA-like_dom_sf"/>
</dbReference>
<name>A0ABD0KRY7_9CAEN</name>
<proteinExistence type="predicted"/>
<dbReference type="AlphaFoldDB" id="A0ABD0KRY7"/>
<dbReference type="EMBL" id="JACVVK020000136">
    <property type="protein sequence ID" value="KAK7489520.1"/>
    <property type="molecule type" value="Genomic_DNA"/>
</dbReference>
<organism evidence="1 2">
    <name type="scientific">Batillaria attramentaria</name>
    <dbReference type="NCBI Taxonomy" id="370345"/>
    <lineage>
        <taxon>Eukaryota</taxon>
        <taxon>Metazoa</taxon>
        <taxon>Spiralia</taxon>
        <taxon>Lophotrochozoa</taxon>
        <taxon>Mollusca</taxon>
        <taxon>Gastropoda</taxon>
        <taxon>Caenogastropoda</taxon>
        <taxon>Sorbeoconcha</taxon>
        <taxon>Cerithioidea</taxon>
        <taxon>Batillariidae</taxon>
        <taxon>Batillaria</taxon>
    </lineage>
</organism>